<organism evidence="14 15">
    <name type="scientific">Mesorhabditis spiculigera</name>
    <dbReference type="NCBI Taxonomy" id="96644"/>
    <lineage>
        <taxon>Eukaryota</taxon>
        <taxon>Metazoa</taxon>
        <taxon>Ecdysozoa</taxon>
        <taxon>Nematoda</taxon>
        <taxon>Chromadorea</taxon>
        <taxon>Rhabditida</taxon>
        <taxon>Rhabditina</taxon>
        <taxon>Rhabditomorpha</taxon>
        <taxon>Rhabditoidea</taxon>
        <taxon>Rhabditidae</taxon>
        <taxon>Mesorhabditinae</taxon>
        <taxon>Mesorhabditis</taxon>
    </lineage>
</organism>
<dbReference type="PANTHER" id="PTHR24246">
    <property type="entry name" value="OLFACTORY RECEPTOR AND ADENOSINE RECEPTOR"/>
    <property type="match status" value="1"/>
</dbReference>
<evidence type="ECO:0000256" key="4">
    <source>
        <dbReference type="ARBA" id="ARBA00022989"/>
    </source>
</evidence>
<keyword evidence="4 11" id="KW-1133">Transmembrane helix</keyword>
<keyword evidence="6 11" id="KW-0472">Membrane</keyword>
<dbReference type="Gene3D" id="1.20.1070.10">
    <property type="entry name" value="Rhodopsin 7-helix transmembrane proteins"/>
    <property type="match status" value="1"/>
</dbReference>
<evidence type="ECO:0000256" key="6">
    <source>
        <dbReference type="ARBA" id="ARBA00023136"/>
    </source>
</evidence>
<reference evidence="14" key="1">
    <citation type="submission" date="2023-06" db="EMBL/GenBank/DDBJ databases">
        <authorList>
            <person name="Delattre M."/>
        </authorList>
    </citation>
    <scope>NUCLEOTIDE SEQUENCE</scope>
    <source>
        <strain evidence="14">AF72</strain>
    </source>
</reference>
<dbReference type="AlphaFoldDB" id="A0AA36FZ22"/>
<keyword evidence="15" id="KW-1185">Reference proteome</keyword>
<keyword evidence="3 11" id="KW-0812">Transmembrane</keyword>
<dbReference type="SUPFAM" id="SSF81321">
    <property type="entry name" value="Family A G protein-coupled receptor-like"/>
    <property type="match status" value="1"/>
</dbReference>
<protein>
    <recommendedName>
        <fullName evidence="13">G-protein coupled receptors family 1 profile domain-containing protein</fullName>
    </recommendedName>
</protein>
<evidence type="ECO:0000259" key="13">
    <source>
        <dbReference type="PROSITE" id="PS50262"/>
    </source>
</evidence>
<keyword evidence="12" id="KW-0732">Signal</keyword>
<dbReference type="Proteomes" id="UP001177023">
    <property type="component" value="Unassembled WGS sequence"/>
</dbReference>
<feature type="transmembrane region" description="Helical" evidence="11">
    <location>
        <begin position="659"/>
        <end position="679"/>
    </location>
</feature>
<feature type="region of interest" description="Disordered" evidence="10">
    <location>
        <begin position="699"/>
        <end position="776"/>
    </location>
</feature>
<feature type="transmembrane region" description="Helical" evidence="11">
    <location>
        <begin position="455"/>
        <end position="475"/>
    </location>
</feature>
<gene>
    <name evidence="14" type="ORF">MSPICULIGERA_LOCUS10785</name>
</gene>
<evidence type="ECO:0000256" key="7">
    <source>
        <dbReference type="ARBA" id="ARBA00023170"/>
    </source>
</evidence>
<feature type="transmembrane region" description="Helical" evidence="11">
    <location>
        <begin position="487"/>
        <end position="509"/>
    </location>
</feature>
<feature type="transmembrane region" description="Helical" evidence="11">
    <location>
        <begin position="617"/>
        <end position="639"/>
    </location>
</feature>
<evidence type="ECO:0000256" key="11">
    <source>
        <dbReference type="SAM" id="Phobius"/>
    </source>
</evidence>
<feature type="transmembrane region" description="Helical" evidence="11">
    <location>
        <begin position="350"/>
        <end position="372"/>
    </location>
</feature>
<evidence type="ECO:0000313" key="14">
    <source>
        <dbReference type="EMBL" id="CAJ0572397.1"/>
    </source>
</evidence>
<proteinExistence type="predicted"/>
<feature type="non-terminal residue" evidence="14">
    <location>
        <position position="776"/>
    </location>
</feature>
<dbReference type="InterPro" id="IPR017452">
    <property type="entry name" value="GPCR_Rhodpsn_7TM"/>
</dbReference>
<keyword evidence="5" id="KW-0297">G-protein coupled receptor</keyword>
<accession>A0AA36FZ22</accession>
<evidence type="ECO:0000256" key="8">
    <source>
        <dbReference type="ARBA" id="ARBA00023180"/>
    </source>
</evidence>
<evidence type="ECO:0000256" key="1">
    <source>
        <dbReference type="ARBA" id="ARBA00004651"/>
    </source>
</evidence>
<dbReference type="GO" id="GO:0005886">
    <property type="term" value="C:plasma membrane"/>
    <property type="evidence" value="ECO:0007669"/>
    <property type="project" value="UniProtKB-SubCell"/>
</dbReference>
<feature type="transmembrane region" description="Helical" evidence="11">
    <location>
        <begin position="572"/>
        <end position="593"/>
    </location>
</feature>
<evidence type="ECO:0000256" key="5">
    <source>
        <dbReference type="ARBA" id="ARBA00023040"/>
    </source>
</evidence>
<dbReference type="EMBL" id="CATQJA010002597">
    <property type="protein sequence ID" value="CAJ0572397.1"/>
    <property type="molecule type" value="Genomic_DNA"/>
</dbReference>
<comment type="caution">
    <text evidence="14">The sequence shown here is derived from an EMBL/GenBank/DDBJ whole genome shotgun (WGS) entry which is preliminary data.</text>
</comment>
<feature type="compositionally biased region" description="Polar residues" evidence="10">
    <location>
        <begin position="711"/>
        <end position="720"/>
    </location>
</feature>
<keyword evidence="9" id="KW-0807">Transducer</keyword>
<keyword evidence="8" id="KW-0325">Glycoprotein</keyword>
<keyword evidence="7" id="KW-0675">Receptor</keyword>
<evidence type="ECO:0000313" key="15">
    <source>
        <dbReference type="Proteomes" id="UP001177023"/>
    </source>
</evidence>
<feature type="chain" id="PRO_5041325100" description="G-protein coupled receptors family 1 profile domain-containing protein" evidence="12">
    <location>
        <begin position="24"/>
        <end position="776"/>
    </location>
</feature>
<evidence type="ECO:0000256" key="2">
    <source>
        <dbReference type="ARBA" id="ARBA00022475"/>
    </source>
</evidence>
<feature type="compositionally biased region" description="Basic residues" evidence="10">
    <location>
        <begin position="752"/>
        <end position="765"/>
    </location>
</feature>
<evidence type="ECO:0000256" key="9">
    <source>
        <dbReference type="ARBA" id="ARBA00023224"/>
    </source>
</evidence>
<dbReference type="GO" id="GO:0004930">
    <property type="term" value="F:G protein-coupled receptor activity"/>
    <property type="evidence" value="ECO:0007669"/>
    <property type="project" value="UniProtKB-KW"/>
</dbReference>
<dbReference type="PROSITE" id="PS50262">
    <property type="entry name" value="G_PROTEIN_RECEP_F1_2"/>
    <property type="match status" value="1"/>
</dbReference>
<evidence type="ECO:0000256" key="10">
    <source>
        <dbReference type="SAM" id="MobiDB-lite"/>
    </source>
</evidence>
<name>A0AA36FZ22_9BILA</name>
<sequence length="776" mass="88924">MWDHSVRLSCCLFIFLGISVAAGSSNRFSRWIAPFNDSAKIYALCTNEMDRIVLQSPRQVIVRFYMEKQIICYIDYQFYVKDPKFRPLVWLMKGLHFCEVNQIVRFGPQHRYHREFQAGFLKYAYAVLCDRAHMLAEADALNMHVYGEIFALLYERANRQRQYICDEITSTYADVYAKCYVPAVEKRQAQIRARCSGTSIPFVKFPAFFQRFSRGCNTLEDFVTQSPNAVSNLGLALANDTAFLNLLNVNLVSNINQDSELPSLVLKTRLLLQHFAMATVKLWQQLEELTSCRIEVEAALLDGGLEDDPDGNLLESTVQQKCCIYSNNYICELGNLGKFGELAMQAWRAFYIEVVLLVVVVVNTVLVVILLIKTKKHLSTATVLFIFNIVFSNVLFLVSFGFLFSDFLERQPYGPVNEDHNEKTPELIIAKTLGTHLFADHEYSKHLVQETLYSLAQNGSLTGLIHLLVLVLVVINRSMSGKSIHLSRVSVVSVFGLVWLVLIVTHVVFSTLQHSAIRNLDQLYVALARGRNYLQCNASTEIRSDYAEIGRHCDRTAVFHKFGTYLLRGHTLFTVTFVLISIVTFTITLCYHWKVRRDHDFLHSGLREQSPYRRREMLFHTLLLSIGAFFVSVIGQTYIELAVFWIDDRDQLASLTKWYQLARLAAFIDPVLNPLIVVIRTPALRRQLRAEWTSMRRSSERSRDSFRKPRSQSSEESSGRLNPVRIRASTRSAVTLTRKVDGPPETEACLQRQHRKATGRTIRNRRSLDSQNPSVV</sequence>
<feature type="signal peptide" evidence="12">
    <location>
        <begin position="1"/>
        <end position="23"/>
    </location>
</feature>
<keyword evidence="2" id="KW-1003">Cell membrane</keyword>
<feature type="transmembrane region" description="Helical" evidence="11">
    <location>
        <begin position="384"/>
        <end position="404"/>
    </location>
</feature>
<evidence type="ECO:0000256" key="12">
    <source>
        <dbReference type="SAM" id="SignalP"/>
    </source>
</evidence>
<comment type="subcellular location">
    <subcellularLocation>
        <location evidence="1">Cell membrane</location>
        <topology evidence="1">Multi-pass membrane protein</topology>
    </subcellularLocation>
</comment>
<feature type="domain" description="G-protein coupled receptors family 1 profile" evidence="13">
    <location>
        <begin position="363"/>
        <end position="677"/>
    </location>
</feature>
<evidence type="ECO:0000256" key="3">
    <source>
        <dbReference type="ARBA" id="ARBA00022692"/>
    </source>
</evidence>
<dbReference type="PANTHER" id="PTHR24246:SF27">
    <property type="entry name" value="ADENOSINE RECEPTOR, ISOFORM A"/>
    <property type="match status" value="1"/>
</dbReference>